<evidence type="ECO:0000256" key="6">
    <source>
        <dbReference type="SAM" id="Phobius"/>
    </source>
</evidence>
<dbReference type="NCBIfam" id="TIGR00254">
    <property type="entry name" value="GGDEF"/>
    <property type="match status" value="1"/>
</dbReference>
<name>A0A1X7L5C0_9BACL</name>
<keyword evidence="4 6" id="KW-1133">Transmembrane helix</keyword>
<evidence type="ECO:0000256" key="2">
    <source>
        <dbReference type="ARBA" id="ARBA00022475"/>
    </source>
</evidence>
<evidence type="ECO:0000256" key="3">
    <source>
        <dbReference type="ARBA" id="ARBA00022692"/>
    </source>
</evidence>
<dbReference type="RefSeq" id="WP_085495352.1">
    <property type="nucleotide sequence ID" value="NZ_FXAZ01000004.1"/>
</dbReference>
<evidence type="ECO:0000259" key="7">
    <source>
        <dbReference type="PROSITE" id="PS50883"/>
    </source>
</evidence>
<dbReference type="PANTHER" id="PTHR33121">
    <property type="entry name" value="CYCLIC DI-GMP PHOSPHODIESTERASE PDEF"/>
    <property type="match status" value="1"/>
</dbReference>
<evidence type="ECO:0000256" key="5">
    <source>
        <dbReference type="ARBA" id="ARBA00023136"/>
    </source>
</evidence>
<keyword evidence="5 6" id="KW-0472">Membrane</keyword>
<dbReference type="Pfam" id="PF02743">
    <property type="entry name" value="dCache_1"/>
    <property type="match status" value="1"/>
</dbReference>
<dbReference type="GO" id="GO:0071111">
    <property type="term" value="F:cyclic-guanylate-specific phosphodiesterase activity"/>
    <property type="evidence" value="ECO:0007669"/>
    <property type="project" value="InterPro"/>
</dbReference>
<keyword evidence="2" id="KW-1003">Cell membrane</keyword>
<dbReference type="CDD" id="cd01949">
    <property type="entry name" value="GGDEF"/>
    <property type="match status" value="1"/>
</dbReference>
<evidence type="ECO:0000259" key="8">
    <source>
        <dbReference type="PROSITE" id="PS50887"/>
    </source>
</evidence>
<dbReference type="SMART" id="SM00052">
    <property type="entry name" value="EAL"/>
    <property type="match status" value="1"/>
</dbReference>
<dbReference type="InterPro" id="IPR050706">
    <property type="entry name" value="Cyclic-di-GMP_PDE-like"/>
</dbReference>
<dbReference type="SUPFAM" id="SSF55073">
    <property type="entry name" value="Nucleotide cyclase"/>
    <property type="match status" value="1"/>
</dbReference>
<feature type="transmembrane region" description="Helical" evidence="6">
    <location>
        <begin position="283"/>
        <end position="306"/>
    </location>
</feature>
<dbReference type="EMBL" id="FXAZ01000004">
    <property type="protein sequence ID" value="SMG48970.1"/>
    <property type="molecule type" value="Genomic_DNA"/>
</dbReference>
<dbReference type="InterPro" id="IPR001633">
    <property type="entry name" value="EAL_dom"/>
</dbReference>
<evidence type="ECO:0000256" key="4">
    <source>
        <dbReference type="ARBA" id="ARBA00022989"/>
    </source>
</evidence>
<dbReference type="AlphaFoldDB" id="A0A1X7L5C0"/>
<dbReference type="PANTHER" id="PTHR33121:SF70">
    <property type="entry name" value="SIGNALING PROTEIN YKOW"/>
    <property type="match status" value="1"/>
</dbReference>
<dbReference type="Gene3D" id="3.20.20.450">
    <property type="entry name" value="EAL domain"/>
    <property type="match status" value="1"/>
</dbReference>
<gene>
    <name evidence="9" type="ORF">SAMN06295960_2996</name>
</gene>
<evidence type="ECO:0000256" key="1">
    <source>
        <dbReference type="ARBA" id="ARBA00004651"/>
    </source>
</evidence>
<dbReference type="GO" id="GO:0005886">
    <property type="term" value="C:plasma membrane"/>
    <property type="evidence" value="ECO:0007669"/>
    <property type="project" value="UniProtKB-SubCell"/>
</dbReference>
<reference evidence="9 10" key="1">
    <citation type="submission" date="2017-04" db="EMBL/GenBank/DDBJ databases">
        <authorList>
            <person name="Afonso C.L."/>
            <person name="Miller P.J."/>
            <person name="Scott M.A."/>
            <person name="Spackman E."/>
            <person name="Goraichik I."/>
            <person name="Dimitrov K.M."/>
            <person name="Suarez D.L."/>
            <person name="Swayne D.E."/>
        </authorList>
    </citation>
    <scope>NUCLEOTIDE SEQUENCE [LARGE SCALE GENOMIC DNA]</scope>
    <source>
        <strain evidence="9 10">11</strain>
    </source>
</reference>
<dbReference type="Gene3D" id="3.30.450.20">
    <property type="entry name" value="PAS domain"/>
    <property type="match status" value="1"/>
</dbReference>
<dbReference type="Gene3D" id="3.30.70.270">
    <property type="match status" value="1"/>
</dbReference>
<dbReference type="Pfam" id="PF00990">
    <property type="entry name" value="GGDEF"/>
    <property type="match status" value="1"/>
</dbReference>
<dbReference type="PROSITE" id="PS50883">
    <property type="entry name" value="EAL"/>
    <property type="match status" value="1"/>
</dbReference>
<dbReference type="OrthoDB" id="2624050at2"/>
<dbReference type="PROSITE" id="PS50887">
    <property type="entry name" value="GGDEF"/>
    <property type="match status" value="1"/>
</dbReference>
<sequence>MKPKKVYTRITTTLILMAALLFGGSSYYYVDWVSNSLEQEAVRTISETTIQASYSIRNMITGQIRVLDGIADTLSKANYQDMGEIRQYLSHFDEKYNFNRISICTPEGIAYASDGQTLNVSKEPGFQKALQGISNISPPFLDQISHREIITFNSPLVIDGEVRATLSASRYSQDLYEALGTSFFNGYGYSLIIDRKGTVILASQHPDSNHSIHNWFEYLSRDERNKKTLKPFSEQLMRGSSGVGSFVLDGDKKFIGYSKMQGINDWYVVSVVSKNVVMNRADVIIGSTYLLCLIVFTALMAIFAVISRSKKRHQQEMESIAFLDGLTKLPSGYKFHLDACHLLKKHAGSDTQMAVVQFNIDRFKYINEIYGYQEGNQILQHIGKTLQDQVCARDRIGRLHGDRFILLTSYKTKAELWSRMNELNQHLSEYTSQVTEDLHLVIHCGIYIVIDKKMDIYTMMDRAGMAAKSVKGSYGSICAFFSDEMLERVVEEQNIERRMHDALANGEFEVYLQSKYDLNDRSMQCAEALIRWNHPEKGLIPPNAFIPVFEKNGFIVQVDLMVFEFVCSLIKRWMDQGIKPIPISVNFSRVHLFRSDFLLNLSSIIKKYSIPPALIEIELTESIVYENIDYLRDVLLKLKCLGFTLSIDDFGTGYSSLSLLQSIPADVIKLDRGFFLNEANDERGRIVIANMIKLAHDLKMRVVAEGVETEAQVQFLQSMNCNLAQGYYFAKPMPVAQFESSLFGETRVFEQGGRLD</sequence>
<evidence type="ECO:0000313" key="9">
    <source>
        <dbReference type="EMBL" id="SMG48970.1"/>
    </source>
</evidence>
<dbReference type="SMART" id="SM00267">
    <property type="entry name" value="GGDEF"/>
    <property type="match status" value="1"/>
</dbReference>
<organism evidence="9 10">
    <name type="scientific">Paenibacillus aquistagni</name>
    <dbReference type="NCBI Taxonomy" id="1852522"/>
    <lineage>
        <taxon>Bacteria</taxon>
        <taxon>Bacillati</taxon>
        <taxon>Bacillota</taxon>
        <taxon>Bacilli</taxon>
        <taxon>Bacillales</taxon>
        <taxon>Paenibacillaceae</taxon>
        <taxon>Paenibacillus</taxon>
    </lineage>
</organism>
<dbReference type="InterPro" id="IPR029787">
    <property type="entry name" value="Nucleotide_cyclase"/>
</dbReference>
<dbReference type="InterPro" id="IPR000160">
    <property type="entry name" value="GGDEF_dom"/>
</dbReference>
<dbReference type="Pfam" id="PF00563">
    <property type="entry name" value="EAL"/>
    <property type="match status" value="1"/>
</dbReference>
<protein>
    <submittedName>
        <fullName evidence="9">Diguanylate cyclase/phosphodiesterase</fullName>
    </submittedName>
</protein>
<proteinExistence type="predicted"/>
<dbReference type="SUPFAM" id="SSF141868">
    <property type="entry name" value="EAL domain-like"/>
    <property type="match status" value="1"/>
</dbReference>
<dbReference type="STRING" id="1852522.SAMN06295960_2996"/>
<accession>A0A1X7L5C0</accession>
<dbReference type="Proteomes" id="UP000193834">
    <property type="component" value="Unassembled WGS sequence"/>
</dbReference>
<dbReference type="InterPro" id="IPR035919">
    <property type="entry name" value="EAL_sf"/>
</dbReference>
<comment type="subcellular location">
    <subcellularLocation>
        <location evidence="1">Cell membrane</location>
        <topology evidence="1">Multi-pass membrane protein</topology>
    </subcellularLocation>
</comment>
<dbReference type="InterPro" id="IPR043128">
    <property type="entry name" value="Rev_trsase/Diguanyl_cyclase"/>
</dbReference>
<dbReference type="CDD" id="cd01948">
    <property type="entry name" value="EAL"/>
    <property type="match status" value="1"/>
</dbReference>
<keyword evidence="3 6" id="KW-0812">Transmembrane</keyword>
<evidence type="ECO:0000313" key="10">
    <source>
        <dbReference type="Proteomes" id="UP000193834"/>
    </source>
</evidence>
<dbReference type="InterPro" id="IPR033479">
    <property type="entry name" value="dCache_1"/>
</dbReference>
<feature type="domain" description="GGDEF" evidence="8">
    <location>
        <begin position="351"/>
        <end position="484"/>
    </location>
</feature>
<keyword evidence="10" id="KW-1185">Reference proteome</keyword>
<feature type="domain" description="EAL" evidence="7">
    <location>
        <begin position="492"/>
        <end position="746"/>
    </location>
</feature>